<evidence type="ECO:0000313" key="7">
    <source>
        <dbReference type="Ensembl" id="ENSCMIP00000001135.1"/>
    </source>
</evidence>
<evidence type="ECO:0000256" key="1">
    <source>
        <dbReference type="ARBA" id="ARBA00004167"/>
    </source>
</evidence>
<dbReference type="GO" id="GO:0061025">
    <property type="term" value="P:membrane fusion"/>
    <property type="evidence" value="ECO:0007669"/>
    <property type="project" value="TreeGrafter"/>
</dbReference>
<dbReference type="OMA" id="RNGLCDA"/>
<dbReference type="STRING" id="7868.ENSCMIP00000001135"/>
<evidence type="ECO:0000313" key="8">
    <source>
        <dbReference type="Proteomes" id="UP000314986"/>
    </source>
</evidence>
<dbReference type="Proteomes" id="UP000314986">
    <property type="component" value="Unassembled WGS sequence"/>
</dbReference>
<comment type="subcellular location">
    <subcellularLocation>
        <location evidence="1">Membrane</location>
        <topology evidence="1">Single-pass membrane protein</topology>
    </subcellularLocation>
</comment>
<dbReference type="PROSITE" id="PS50004">
    <property type="entry name" value="C2"/>
    <property type="match status" value="1"/>
</dbReference>
<dbReference type="Pfam" id="PF00168">
    <property type="entry name" value="C2"/>
    <property type="match status" value="1"/>
</dbReference>
<reference evidence="8" key="1">
    <citation type="journal article" date="2006" name="Science">
        <title>Ancient noncoding elements conserved in the human genome.</title>
        <authorList>
            <person name="Venkatesh B."/>
            <person name="Kirkness E.F."/>
            <person name="Loh Y.H."/>
            <person name="Halpern A.L."/>
            <person name="Lee A.P."/>
            <person name="Johnson J."/>
            <person name="Dandona N."/>
            <person name="Viswanathan L.D."/>
            <person name="Tay A."/>
            <person name="Venter J.C."/>
            <person name="Strausberg R.L."/>
            <person name="Brenner S."/>
        </authorList>
    </citation>
    <scope>NUCLEOTIDE SEQUENCE [LARGE SCALE GENOMIC DNA]</scope>
</reference>
<dbReference type="CDD" id="cd04037">
    <property type="entry name" value="C2E_Ferlin"/>
    <property type="match status" value="1"/>
</dbReference>
<evidence type="ECO:0000259" key="6">
    <source>
        <dbReference type="PROSITE" id="PS50004"/>
    </source>
</evidence>
<dbReference type="InterPro" id="IPR035892">
    <property type="entry name" value="C2_domain_sf"/>
</dbReference>
<dbReference type="PANTHER" id="PTHR12546">
    <property type="entry name" value="FER-1-LIKE"/>
    <property type="match status" value="1"/>
</dbReference>
<keyword evidence="5" id="KW-0472">Membrane</keyword>
<dbReference type="InterPro" id="IPR037724">
    <property type="entry name" value="C2E_Ferlin"/>
</dbReference>
<dbReference type="InParanoid" id="A0A4W3GET3"/>
<dbReference type="Ensembl" id="ENSCMIT00000001193.1">
    <property type="protein sequence ID" value="ENSCMIP00000001135.1"/>
    <property type="gene ID" value="ENSCMIG00000000764.1"/>
</dbReference>
<dbReference type="SUPFAM" id="SSF49562">
    <property type="entry name" value="C2 domain (Calcium/lipid-binding domain, CaLB)"/>
    <property type="match status" value="1"/>
</dbReference>
<proteinExistence type="predicted"/>
<dbReference type="PANTHER" id="PTHR12546:SF33">
    <property type="entry name" value="SPERM VESICLE FUSION PROTEIN FER-1"/>
    <property type="match status" value="1"/>
</dbReference>
<dbReference type="InterPro" id="IPR000008">
    <property type="entry name" value="C2_dom"/>
</dbReference>
<organism evidence="7 8">
    <name type="scientific">Callorhinchus milii</name>
    <name type="common">Ghost shark</name>
    <dbReference type="NCBI Taxonomy" id="7868"/>
    <lineage>
        <taxon>Eukaryota</taxon>
        <taxon>Metazoa</taxon>
        <taxon>Chordata</taxon>
        <taxon>Craniata</taxon>
        <taxon>Vertebrata</taxon>
        <taxon>Chondrichthyes</taxon>
        <taxon>Holocephali</taxon>
        <taxon>Chimaeriformes</taxon>
        <taxon>Callorhinchidae</taxon>
        <taxon>Callorhinchus</taxon>
    </lineage>
</organism>
<protein>
    <recommendedName>
        <fullName evidence="6">C2 domain-containing protein</fullName>
    </recommendedName>
</protein>
<dbReference type="GO" id="GO:0016020">
    <property type="term" value="C:membrane"/>
    <property type="evidence" value="ECO:0007669"/>
    <property type="project" value="UniProtKB-SubCell"/>
</dbReference>
<dbReference type="InterPro" id="IPR037721">
    <property type="entry name" value="Ferlin"/>
</dbReference>
<keyword evidence="2" id="KW-0812">Transmembrane</keyword>
<keyword evidence="4" id="KW-1133">Transmembrane helix</keyword>
<reference evidence="8" key="3">
    <citation type="journal article" date="2014" name="Nature">
        <title>Elephant shark genome provides unique insights into gnathostome evolution.</title>
        <authorList>
            <consortium name="International Elephant Shark Genome Sequencing Consortium"/>
            <person name="Venkatesh B."/>
            <person name="Lee A.P."/>
            <person name="Ravi V."/>
            <person name="Maurya A.K."/>
            <person name="Lian M.M."/>
            <person name="Swann J.B."/>
            <person name="Ohta Y."/>
            <person name="Flajnik M.F."/>
            <person name="Sutoh Y."/>
            <person name="Kasahara M."/>
            <person name="Hoon S."/>
            <person name="Gangu V."/>
            <person name="Roy S.W."/>
            <person name="Irimia M."/>
            <person name="Korzh V."/>
            <person name="Kondrychyn I."/>
            <person name="Lim Z.W."/>
            <person name="Tay B.H."/>
            <person name="Tohari S."/>
            <person name="Kong K.W."/>
            <person name="Ho S."/>
            <person name="Lorente-Galdos B."/>
            <person name="Quilez J."/>
            <person name="Marques-Bonet T."/>
            <person name="Raney B.J."/>
            <person name="Ingham P.W."/>
            <person name="Tay A."/>
            <person name="Hillier L.W."/>
            <person name="Minx P."/>
            <person name="Boehm T."/>
            <person name="Wilson R.K."/>
            <person name="Brenner S."/>
            <person name="Warren W.C."/>
        </authorList>
    </citation>
    <scope>NUCLEOTIDE SEQUENCE [LARGE SCALE GENOMIC DNA]</scope>
</reference>
<dbReference type="Gene3D" id="2.60.40.150">
    <property type="entry name" value="C2 domain"/>
    <property type="match status" value="1"/>
</dbReference>
<reference evidence="7" key="4">
    <citation type="submission" date="2025-08" db="UniProtKB">
        <authorList>
            <consortium name="Ensembl"/>
        </authorList>
    </citation>
    <scope>IDENTIFICATION</scope>
</reference>
<dbReference type="AlphaFoldDB" id="A0A4W3GET3"/>
<accession>A0A4W3GET3</accession>
<dbReference type="PRINTS" id="PR00360">
    <property type="entry name" value="C2DOMAIN"/>
</dbReference>
<evidence type="ECO:0000256" key="5">
    <source>
        <dbReference type="ARBA" id="ARBA00023136"/>
    </source>
</evidence>
<reference evidence="8" key="2">
    <citation type="journal article" date="2007" name="PLoS Biol.">
        <title>Survey sequencing and comparative analysis of the elephant shark (Callorhinchus milii) genome.</title>
        <authorList>
            <person name="Venkatesh B."/>
            <person name="Kirkness E.F."/>
            <person name="Loh Y.H."/>
            <person name="Halpern A.L."/>
            <person name="Lee A.P."/>
            <person name="Johnson J."/>
            <person name="Dandona N."/>
            <person name="Viswanathan L.D."/>
            <person name="Tay A."/>
            <person name="Venter J.C."/>
            <person name="Strausberg R.L."/>
            <person name="Brenner S."/>
        </authorList>
    </citation>
    <scope>NUCLEOTIDE SEQUENCE [LARGE SCALE GENOMIC DNA]</scope>
</reference>
<dbReference type="GeneTree" id="ENSGT00940000154741"/>
<evidence type="ECO:0000256" key="4">
    <source>
        <dbReference type="ARBA" id="ARBA00022989"/>
    </source>
</evidence>
<keyword evidence="3" id="KW-0677">Repeat</keyword>
<reference evidence="7" key="5">
    <citation type="submission" date="2025-09" db="UniProtKB">
        <authorList>
            <consortium name="Ensembl"/>
        </authorList>
    </citation>
    <scope>IDENTIFICATION</scope>
</reference>
<keyword evidence="8" id="KW-1185">Reference proteome</keyword>
<dbReference type="SMART" id="SM00239">
    <property type="entry name" value="C2"/>
    <property type="match status" value="1"/>
</dbReference>
<feature type="domain" description="C2" evidence="6">
    <location>
        <begin position="20"/>
        <end position="138"/>
    </location>
</feature>
<evidence type="ECO:0000256" key="2">
    <source>
        <dbReference type="ARBA" id="ARBA00022692"/>
    </source>
</evidence>
<dbReference type="GO" id="GO:0007009">
    <property type="term" value="P:plasma membrane organization"/>
    <property type="evidence" value="ECO:0007669"/>
    <property type="project" value="TreeGrafter"/>
</dbReference>
<name>A0A4W3GET3_CALMI</name>
<evidence type="ECO:0000256" key="3">
    <source>
        <dbReference type="ARBA" id="ARBA00022737"/>
    </source>
</evidence>
<sequence>LPSIQGSFKIYPLPEDPTSSLPPAQFRQLPPSEPQVCTVRLYVVRALNLQPKDRNGLCDAYIKLSLGKVTVDDREGYVPNTLNPVFGRMYQLSAIIPLNKDLKVSVYDYDLVSQDEKIGETVIDLENRFLSRFGARCG</sequence>